<reference evidence="1" key="1">
    <citation type="submission" date="2023-04" db="EMBL/GenBank/DDBJ databases">
        <title>Phytophthora fragariaefolia NBRC 109709.</title>
        <authorList>
            <person name="Ichikawa N."/>
            <person name="Sato H."/>
            <person name="Tonouchi N."/>
        </authorList>
    </citation>
    <scope>NUCLEOTIDE SEQUENCE</scope>
    <source>
        <strain evidence="1">NBRC 109709</strain>
    </source>
</reference>
<name>A0A9W6XIB7_9STRA</name>
<organism evidence="1 2">
    <name type="scientific">Phytophthora fragariaefolia</name>
    <dbReference type="NCBI Taxonomy" id="1490495"/>
    <lineage>
        <taxon>Eukaryota</taxon>
        <taxon>Sar</taxon>
        <taxon>Stramenopiles</taxon>
        <taxon>Oomycota</taxon>
        <taxon>Peronosporomycetes</taxon>
        <taxon>Peronosporales</taxon>
        <taxon>Peronosporaceae</taxon>
        <taxon>Phytophthora</taxon>
    </lineage>
</organism>
<evidence type="ECO:0000313" key="2">
    <source>
        <dbReference type="Proteomes" id="UP001165121"/>
    </source>
</evidence>
<dbReference type="Proteomes" id="UP001165121">
    <property type="component" value="Unassembled WGS sequence"/>
</dbReference>
<evidence type="ECO:0000313" key="1">
    <source>
        <dbReference type="EMBL" id="GMF39874.1"/>
    </source>
</evidence>
<dbReference type="InterPro" id="IPR021109">
    <property type="entry name" value="Peptidase_aspartic_dom_sf"/>
</dbReference>
<dbReference type="EMBL" id="BSXT01001195">
    <property type="protein sequence ID" value="GMF39874.1"/>
    <property type="molecule type" value="Genomic_DNA"/>
</dbReference>
<comment type="caution">
    <text evidence="1">The sequence shown here is derived from an EMBL/GenBank/DDBJ whole genome shotgun (WGS) entry which is preliminary data.</text>
</comment>
<accession>A0A9W6XIB7</accession>
<dbReference type="AlphaFoldDB" id="A0A9W6XIB7"/>
<proteinExistence type="predicted"/>
<protein>
    <submittedName>
        <fullName evidence="1">Unnamed protein product</fullName>
    </submittedName>
</protein>
<keyword evidence="2" id="KW-1185">Reference proteome</keyword>
<gene>
    <name evidence="1" type="ORF">Pfra01_001202600</name>
</gene>
<dbReference type="Gene3D" id="2.40.70.10">
    <property type="entry name" value="Acid Proteases"/>
    <property type="match status" value="1"/>
</dbReference>
<sequence length="138" mass="15418">MLLDCGATTIYVSKTWVEEHRLQISKFSNKNFKLGDNQIVESELDVLPMEVLVSGLNDGYKCVAVVYAIPDEFDCILGIPFFEDMQPQVNWRSRQIEVTIMEALHWKRAGAICEPIEEDGLVIASGLRRSVGAKGLSA</sequence>
<dbReference type="OrthoDB" id="106121at2759"/>